<dbReference type="RefSeq" id="WP_283368959.1">
    <property type="nucleotide sequence ID" value="NZ_JASHID010000003.1"/>
</dbReference>
<keyword evidence="4 6" id="KW-1133">Transmembrane helix</keyword>
<gene>
    <name evidence="7" type="primary">eboC</name>
    <name evidence="7" type="ORF">QM480_05100</name>
</gene>
<comment type="subcellular location">
    <subcellularLocation>
        <location evidence="1">Membrane</location>
        <topology evidence="1">Multi-pass membrane protein</topology>
    </subcellularLocation>
</comment>
<sequence length="284" mass="30824">MRPANMITAVADILAGMSIVHFVFDTNYFHVQSVLYLSISTLGLYGGGVVFNDVFDAELDAIERPERAIPSKKVTLTEASILGSILLLIGVISAYLQSPLSAIFAIITAIAALVYDKWGKHHSFLGPINMGLCRGFNLLLGMSVMPEQWQDFQYLAIIPVIYIAAITMVSRGEVHGGSKNILYFAALLYLLVSSAQLYVSFTRGTLWLTAILVASHLYLIGKPLFKAIQHPIGPNIGKAVKAGVLSLIIMDAAWVSLSGNIVQTLIVVLLLPLSMRLAKMFAVT</sequence>
<feature type="transmembrane region" description="Helical" evidence="6">
    <location>
        <begin position="261"/>
        <end position="278"/>
    </location>
</feature>
<protein>
    <submittedName>
        <fullName evidence="7">UbiA-like protein EboC</fullName>
    </submittedName>
</protein>
<feature type="transmembrane region" description="Helical" evidence="6">
    <location>
        <begin position="7"/>
        <end position="24"/>
    </location>
</feature>
<dbReference type="Gene3D" id="1.10.357.140">
    <property type="entry name" value="UbiA prenyltransferase"/>
    <property type="match status" value="1"/>
</dbReference>
<evidence type="ECO:0000256" key="6">
    <source>
        <dbReference type="SAM" id="Phobius"/>
    </source>
</evidence>
<evidence type="ECO:0000256" key="5">
    <source>
        <dbReference type="ARBA" id="ARBA00023136"/>
    </source>
</evidence>
<dbReference type="InterPro" id="IPR050475">
    <property type="entry name" value="Prenyltransferase_related"/>
</dbReference>
<comment type="caution">
    <text evidence="7">The sequence shown here is derived from an EMBL/GenBank/DDBJ whole genome shotgun (WGS) entry which is preliminary data.</text>
</comment>
<keyword evidence="8" id="KW-1185">Reference proteome</keyword>
<feature type="transmembrane region" description="Helical" evidence="6">
    <location>
        <begin position="181"/>
        <end position="199"/>
    </location>
</feature>
<evidence type="ECO:0000256" key="2">
    <source>
        <dbReference type="ARBA" id="ARBA00022475"/>
    </source>
</evidence>
<evidence type="ECO:0000313" key="7">
    <source>
        <dbReference type="EMBL" id="MDI9863688.1"/>
    </source>
</evidence>
<evidence type="ECO:0000256" key="3">
    <source>
        <dbReference type="ARBA" id="ARBA00022692"/>
    </source>
</evidence>
<name>A0ABT6YJC0_9BACT</name>
<proteinExistence type="predicted"/>
<dbReference type="PANTHER" id="PTHR42723:SF1">
    <property type="entry name" value="CHLOROPHYLL SYNTHASE, CHLOROPLASTIC"/>
    <property type="match status" value="1"/>
</dbReference>
<accession>A0ABT6YJC0</accession>
<dbReference type="CDD" id="cd13964">
    <property type="entry name" value="PT_UbiA_1"/>
    <property type="match status" value="1"/>
</dbReference>
<dbReference type="EMBL" id="JASHID010000003">
    <property type="protein sequence ID" value="MDI9863688.1"/>
    <property type="molecule type" value="Genomic_DNA"/>
</dbReference>
<evidence type="ECO:0000256" key="1">
    <source>
        <dbReference type="ARBA" id="ARBA00004141"/>
    </source>
</evidence>
<dbReference type="PANTHER" id="PTHR42723">
    <property type="entry name" value="CHLOROPHYLL SYNTHASE"/>
    <property type="match status" value="1"/>
</dbReference>
<evidence type="ECO:0000256" key="4">
    <source>
        <dbReference type="ARBA" id="ARBA00022989"/>
    </source>
</evidence>
<organism evidence="7 8">
    <name type="scientific">Flectobacillus longus</name>
    <dbReference type="NCBI Taxonomy" id="2984207"/>
    <lineage>
        <taxon>Bacteria</taxon>
        <taxon>Pseudomonadati</taxon>
        <taxon>Bacteroidota</taxon>
        <taxon>Cytophagia</taxon>
        <taxon>Cytophagales</taxon>
        <taxon>Flectobacillaceae</taxon>
        <taxon>Flectobacillus</taxon>
    </lineage>
</organism>
<evidence type="ECO:0000313" key="8">
    <source>
        <dbReference type="Proteomes" id="UP001236569"/>
    </source>
</evidence>
<reference evidence="7 8" key="1">
    <citation type="submission" date="2023-05" db="EMBL/GenBank/DDBJ databases">
        <title>Novel species of genus Flectobacillus isolated from stream in China.</title>
        <authorList>
            <person name="Lu H."/>
        </authorList>
    </citation>
    <scope>NUCLEOTIDE SEQUENCE [LARGE SCALE GENOMIC DNA]</scope>
    <source>
        <strain evidence="7 8">DC10W</strain>
    </source>
</reference>
<dbReference type="Pfam" id="PF01040">
    <property type="entry name" value="UbiA"/>
    <property type="match status" value="1"/>
</dbReference>
<dbReference type="InterPro" id="IPR000537">
    <property type="entry name" value="UbiA_prenyltransferase"/>
</dbReference>
<feature type="transmembrane region" description="Helical" evidence="6">
    <location>
        <begin position="152"/>
        <end position="169"/>
    </location>
</feature>
<feature type="transmembrane region" description="Helical" evidence="6">
    <location>
        <begin position="36"/>
        <end position="55"/>
    </location>
</feature>
<dbReference type="InterPro" id="IPR044878">
    <property type="entry name" value="UbiA_sf"/>
</dbReference>
<keyword evidence="2" id="KW-1003">Cell membrane</keyword>
<keyword evidence="5 6" id="KW-0472">Membrane</keyword>
<feature type="transmembrane region" description="Helical" evidence="6">
    <location>
        <begin position="76"/>
        <end position="96"/>
    </location>
</feature>
<dbReference type="NCBIfam" id="NF035940">
    <property type="entry name" value="prenyl_rel_EboC"/>
    <property type="match status" value="1"/>
</dbReference>
<keyword evidence="3 6" id="KW-0812">Transmembrane</keyword>
<dbReference type="Proteomes" id="UP001236569">
    <property type="component" value="Unassembled WGS sequence"/>
</dbReference>